<dbReference type="InterPro" id="IPR043129">
    <property type="entry name" value="ATPase_NBD"/>
</dbReference>
<dbReference type="GO" id="GO:0002949">
    <property type="term" value="P:tRNA threonylcarbamoyladenosine modification"/>
    <property type="evidence" value="ECO:0007669"/>
    <property type="project" value="InterPro"/>
</dbReference>
<organism evidence="2 3">
    <name type="scientific">Marinovum algicola</name>
    <dbReference type="NCBI Taxonomy" id="42444"/>
    <lineage>
        <taxon>Bacteria</taxon>
        <taxon>Pseudomonadati</taxon>
        <taxon>Pseudomonadota</taxon>
        <taxon>Alphaproteobacteria</taxon>
        <taxon>Rhodobacterales</taxon>
        <taxon>Roseobacteraceae</taxon>
        <taxon>Marinovum</taxon>
    </lineage>
</organism>
<dbReference type="InterPro" id="IPR022496">
    <property type="entry name" value="T6A_TsaB"/>
</dbReference>
<dbReference type="Gene3D" id="3.30.420.40">
    <property type="match status" value="2"/>
</dbReference>
<evidence type="ECO:0000313" key="3">
    <source>
        <dbReference type="Proteomes" id="UP000182932"/>
    </source>
</evidence>
<proteinExistence type="predicted"/>
<comment type="caution">
    <text evidence="2">The sequence shown here is derived from an EMBL/GenBank/DDBJ whole genome shotgun (WGS) entry which is preliminary data.</text>
</comment>
<dbReference type="Pfam" id="PF00814">
    <property type="entry name" value="TsaD"/>
    <property type="match status" value="1"/>
</dbReference>
<name>A0A975ZNW1_9RHOB</name>
<dbReference type="InterPro" id="IPR000905">
    <property type="entry name" value="Gcp-like_dom"/>
</dbReference>
<sequence length="207" mass="21215">MSEPLVLGFDTSAAHCAAALLCGDRVVAQRAEDMGRGQAERLFPLLEELLAEGGVTWRGLTALGVGTGPGNFTGIRISVAAARGLALSLGLPAVGVSALEAAAFGLPEPVTAVVDARRERAYVQRFPDGAPGLVALADFAPETAITGPGAALLSARTLPQPVPIAEAIARIAAQRFATETRPPAPLYIRPADAAPARDLPPVILDEA</sequence>
<dbReference type="AlphaFoldDB" id="A0A975ZNW1"/>
<evidence type="ECO:0000259" key="1">
    <source>
        <dbReference type="Pfam" id="PF00814"/>
    </source>
</evidence>
<accession>A0A975ZNW1</accession>
<dbReference type="PANTHER" id="PTHR11735:SF11">
    <property type="entry name" value="TRNA THREONYLCARBAMOYLADENOSINE BIOSYNTHESIS PROTEIN TSAB"/>
    <property type="match status" value="1"/>
</dbReference>
<gene>
    <name evidence="2" type="ORF">SAMN04487940_108200</name>
</gene>
<dbReference type="EMBL" id="FNYY01000008">
    <property type="protein sequence ID" value="SEJ66885.1"/>
    <property type="molecule type" value="Genomic_DNA"/>
</dbReference>
<dbReference type="SUPFAM" id="SSF53067">
    <property type="entry name" value="Actin-like ATPase domain"/>
    <property type="match status" value="1"/>
</dbReference>
<feature type="domain" description="Gcp-like" evidence="1">
    <location>
        <begin position="36"/>
        <end position="124"/>
    </location>
</feature>
<reference evidence="2 3" key="1">
    <citation type="submission" date="2016-10" db="EMBL/GenBank/DDBJ databases">
        <authorList>
            <person name="Varghese N."/>
            <person name="Submissions S."/>
        </authorList>
    </citation>
    <scope>NUCLEOTIDE SEQUENCE [LARGE SCALE GENOMIC DNA]</scope>
    <source>
        <strain evidence="2 3">FF3</strain>
    </source>
</reference>
<dbReference type="GO" id="GO:0005829">
    <property type="term" value="C:cytosol"/>
    <property type="evidence" value="ECO:0007669"/>
    <property type="project" value="TreeGrafter"/>
</dbReference>
<protein>
    <submittedName>
        <fullName evidence="2">tRNA threonylcarbamoyl adenosine modification protein YeaZ</fullName>
    </submittedName>
</protein>
<keyword evidence="3" id="KW-1185">Reference proteome</keyword>
<dbReference type="NCBIfam" id="TIGR03725">
    <property type="entry name" value="T6A_YeaZ"/>
    <property type="match status" value="1"/>
</dbReference>
<dbReference type="Proteomes" id="UP000182932">
    <property type="component" value="Unassembled WGS sequence"/>
</dbReference>
<dbReference type="PANTHER" id="PTHR11735">
    <property type="entry name" value="TRNA N6-ADENOSINE THREONYLCARBAMOYLTRANSFERASE"/>
    <property type="match status" value="1"/>
</dbReference>
<evidence type="ECO:0000313" key="2">
    <source>
        <dbReference type="EMBL" id="SEJ66885.1"/>
    </source>
</evidence>